<sequence>MNNKEEAENIIKDFKEQNKDATHNCYAYTCGTNINYDLFGNLEITPDYFRQNDDGEPANTAGKPILAQIQ</sequence>
<dbReference type="InterPro" id="IPR036956">
    <property type="entry name" value="Impact_N_sf"/>
</dbReference>
<name>A0A1V5ZPM5_9BACT</name>
<evidence type="ECO:0000313" key="3">
    <source>
        <dbReference type="EMBL" id="OQB42195.1"/>
    </source>
</evidence>
<dbReference type="InterPro" id="IPR001498">
    <property type="entry name" value="Impact_N"/>
</dbReference>
<dbReference type="AlphaFoldDB" id="A0A1V5ZPM5"/>
<dbReference type="Pfam" id="PF01205">
    <property type="entry name" value="Impact_N"/>
    <property type="match status" value="1"/>
</dbReference>
<feature type="domain" description="Impact N-terminal" evidence="2">
    <location>
        <begin position="2"/>
        <end position="70"/>
    </location>
</feature>
<dbReference type="InterPro" id="IPR020568">
    <property type="entry name" value="Ribosomal_Su5_D2-typ_SF"/>
</dbReference>
<dbReference type="EMBL" id="MWDB01000005">
    <property type="protein sequence ID" value="OQB42195.1"/>
    <property type="molecule type" value="Genomic_DNA"/>
</dbReference>
<feature type="region of interest" description="Disordered" evidence="1">
    <location>
        <begin position="51"/>
        <end position="70"/>
    </location>
</feature>
<proteinExistence type="predicted"/>
<dbReference type="Proteomes" id="UP000485621">
    <property type="component" value="Unassembled WGS sequence"/>
</dbReference>
<gene>
    <name evidence="3" type="primary">yigZ</name>
    <name evidence="3" type="ORF">BWY04_00416</name>
</gene>
<dbReference type="SUPFAM" id="SSF54211">
    <property type="entry name" value="Ribosomal protein S5 domain 2-like"/>
    <property type="match status" value="1"/>
</dbReference>
<organism evidence="3">
    <name type="scientific">candidate division CPR1 bacterium ADurb.Bin160</name>
    <dbReference type="NCBI Taxonomy" id="1852826"/>
    <lineage>
        <taxon>Bacteria</taxon>
        <taxon>candidate division CPR1</taxon>
    </lineage>
</organism>
<protein>
    <submittedName>
        <fullName evidence="3">IMPACT family member YigZ</fullName>
    </submittedName>
</protein>
<accession>A0A1V5ZPM5</accession>
<comment type="caution">
    <text evidence="3">The sequence shown here is derived from an EMBL/GenBank/DDBJ whole genome shotgun (WGS) entry which is preliminary data.</text>
</comment>
<evidence type="ECO:0000256" key="1">
    <source>
        <dbReference type="SAM" id="MobiDB-lite"/>
    </source>
</evidence>
<dbReference type="Gene3D" id="3.30.230.30">
    <property type="entry name" value="Impact, N-terminal domain"/>
    <property type="match status" value="1"/>
</dbReference>
<reference evidence="3" key="1">
    <citation type="submission" date="2017-02" db="EMBL/GenBank/DDBJ databases">
        <title>Delving into the versatile metabolic prowess of the omnipresent phylum Bacteroidetes.</title>
        <authorList>
            <person name="Nobu M.K."/>
            <person name="Mei R."/>
            <person name="Narihiro T."/>
            <person name="Kuroda K."/>
            <person name="Liu W.-T."/>
        </authorList>
    </citation>
    <scope>NUCLEOTIDE SEQUENCE</scope>
    <source>
        <strain evidence="3">ADurb.Bin160</strain>
    </source>
</reference>
<evidence type="ECO:0000259" key="2">
    <source>
        <dbReference type="Pfam" id="PF01205"/>
    </source>
</evidence>